<accession>A0AAN7FN38</accession>
<gene>
    <name evidence="1" type="ORF">RGQ29_017629</name>
</gene>
<dbReference type="Proteomes" id="UP001324115">
    <property type="component" value="Unassembled WGS sequence"/>
</dbReference>
<evidence type="ECO:0000313" key="1">
    <source>
        <dbReference type="EMBL" id="KAK4593586.1"/>
    </source>
</evidence>
<organism evidence="1 2">
    <name type="scientific">Quercus rubra</name>
    <name type="common">Northern red oak</name>
    <name type="synonym">Quercus borealis</name>
    <dbReference type="NCBI Taxonomy" id="3512"/>
    <lineage>
        <taxon>Eukaryota</taxon>
        <taxon>Viridiplantae</taxon>
        <taxon>Streptophyta</taxon>
        <taxon>Embryophyta</taxon>
        <taxon>Tracheophyta</taxon>
        <taxon>Spermatophyta</taxon>
        <taxon>Magnoliopsida</taxon>
        <taxon>eudicotyledons</taxon>
        <taxon>Gunneridae</taxon>
        <taxon>Pentapetalae</taxon>
        <taxon>rosids</taxon>
        <taxon>fabids</taxon>
        <taxon>Fagales</taxon>
        <taxon>Fagaceae</taxon>
        <taxon>Quercus</taxon>
    </lineage>
</organism>
<evidence type="ECO:0000313" key="2">
    <source>
        <dbReference type="Proteomes" id="UP001324115"/>
    </source>
</evidence>
<dbReference type="EMBL" id="JAXUIC010000004">
    <property type="protein sequence ID" value="KAK4593586.1"/>
    <property type="molecule type" value="Genomic_DNA"/>
</dbReference>
<sequence>MQGIGEVDWPLIFVPSVRIAKRFVDTWNSSVCHLTSKMQKGIHFIDCRLPWVKIIVNAQSGTQTKELFIFPFHQSLVDSNE</sequence>
<dbReference type="AlphaFoldDB" id="A0AAN7FN38"/>
<proteinExistence type="predicted"/>
<reference evidence="1 2" key="1">
    <citation type="journal article" date="2023" name="G3 (Bethesda)">
        <title>A haplotype-resolved chromosome-scale genome for Quercus rubra L. provides insights into the genetics of adaptive traits for red oak species.</title>
        <authorList>
            <person name="Kapoor B."/>
            <person name="Jenkins J."/>
            <person name="Schmutz J."/>
            <person name="Zhebentyayeva T."/>
            <person name="Kuelheim C."/>
            <person name="Coggeshall M."/>
            <person name="Heim C."/>
            <person name="Lasky J.R."/>
            <person name="Leites L."/>
            <person name="Islam-Faridi N."/>
            <person name="Romero-Severson J."/>
            <person name="DeLeo V.L."/>
            <person name="Lucas S.M."/>
            <person name="Lazic D."/>
            <person name="Gailing O."/>
            <person name="Carlson J."/>
            <person name="Staton M."/>
        </authorList>
    </citation>
    <scope>NUCLEOTIDE SEQUENCE [LARGE SCALE GENOMIC DNA]</scope>
    <source>
        <strain evidence="1">Pseudo-F2</strain>
    </source>
</reference>
<keyword evidence="2" id="KW-1185">Reference proteome</keyword>
<comment type="caution">
    <text evidence="1">The sequence shown here is derived from an EMBL/GenBank/DDBJ whole genome shotgun (WGS) entry which is preliminary data.</text>
</comment>
<name>A0AAN7FN38_QUERU</name>
<protein>
    <submittedName>
        <fullName evidence="1">Uncharacterized protein</fullName>
    </submittedName>
</protein>